<dbReference type="EMBL" id="JBHSIT010000001">
    <property type="protein sequence ID" value="MFC4906409.1"/>
    <property type="molecule type" value="Genomic_DNA"/>
</dbReference>
<dbReference type="InterPro" id="IPR043917">
    <property type="entry name" value="DUF5753"/>
</dbReference>
<protein>
    <submittedName>
        <fullName evidence="2">Helix-turn-helix domain-containing protein</fullName>
    </submittedName>
</protein>
<evidence type="ECO:0000259" key="1">
    <source>
        <dbReference type="PROSITE" id="PS50943"/>
    </source>
</evidence>
<dbReference type="InterPro" id="IPR001387">
    <property type="entry name" value="Cro/C1-type_HTH"/>
</dbReference>
<dbReference type="SMART" id="SM00530">
    <property type="entry name" value="HTH_XRE"/>
    <property type="match status" value="1"/>
</dbReference>
<reference evidence="3" key="1">
    <citation type="journal article" date="2019" name="Int. J. Syst. Evol. Microbiol.">
        <title>The Global Catalogue of Microorganisms (GCM) 10K type strain sequencing project: providing services to taxonomists for standard genome sequencing and annotation.</title>
        <authorList>
            <consortium name="The Broad Institute Genomics Platform"/>
            <consortium name="The Broad Institute Genome Sequencing Center for Infectious Disease"/>
            <person name="Wu L."/>
            <person name="Ma J."/>
        </authorList>
    </citation>
    <scope>NUCLEOTIDE SEQUENCE [LARGE SCALE GENOMIC DNA]</scope>
    <source>
        <strain evidence="3">KLKA75</strain>
    </source>
</reference>
<dbReference type="SUPFAM" id="SSF47413">
    <property type="entry name" value="lambda repressor-like DNA-binding domains"/>
    <property type="match status" value="1"/>
</dbReference>
<dbReference type="Pfam" id="PF13560">
    <property type="entry name" value="HTH_31"/>
    <property type="match status" value="1"/>
</dbReference>
<dbReference type="CDD" id="cd00093">
    <property type="entry name" value="HTH_XRE"/>
    <property type="match status" value="1"/>
</dbReference>
<proteinExistence type="predicted"/>
<dbReference type="Proteomes" id="UP001595872">
    <property type="component" value="Unassembled WGS sequence"/>
</dbReference>
<organism evidence="2 3">
    <name type="scientific">Actinomadura gamaensis</name>
    <dbReference type="NCBI Taxonomy" id="1763541"/>
    <lineage>
        <taxon>Bacteria</taxon>
        <taxon>Bacillati</taxon>
        <taxon>Actinomycetota</taxon>
        <taxon>Actinomycetes</taxon>
        <taxon>Streptosporangiales</taxon>
        <taxon>Thermomonosporaceae</taxon>
        <taxon>Actinomadura</taxon>
    </lineage>
</organism>
<name>A0ABV9TS51_9ACTN</name>
<evidence type="ECO:0000313" key="2">
    <source>
        <dbReference type="EMBL" id="MFC4906409.1"/>
    </source>
</evidence>
<gene>
    <name evidence="2" type="ORF">ACFPCY_03680</name>
</gene>
<keyword evidence="3" id="KW-1185">Reference proteome</keyword>
<evidence type="ECO:0000313" key="3">
    <source>
        <dbReference type="Proteomes" id="UP001595872"/>
    </source>
</evidence>
<feature type="domain" description="HTH cro/C1-type" evidence="1">
    <location>
        <begin position="18"/>
        <end position="72"/>
    </location>
</feature>
<dbReference type="RefSeq" id="WP_378252110.1">
    <property type="nucleotide sequence ID" value="NZ_JBHSIT010000001.1"/>
</dbReference>
<dbReference type="InterPro" id="IPR010982">
    <property type="entry name" value="Lambda_DNA-bd_dom_sf"/>
</dbReference>
<dbReference type="PROSITE" id="PS50943">
    <property type="entry name" value="HTH_CROC1"/>
    <property type="match status" value="1"/>
</dbReference>
<dbReference type="Gene3D" id="1.10.260.40">
    <property type="entry name" value="lambda repressor-like DNA-binding domains"/>
    <property type="match status" value="1"/>
</dbReference>
<comment type="caution">
    <text evidence="2">The sequence shown here is derived from an EMBL/GenBank/DDBJ whole genome shotgun (WGS) entry which is preliminary data.</text>
</comment>
<dbReference type="Pfam" id="PF19054">
    <property type="entry name" value="DUF5753"/>
    <property type="match status" value="1"/>
</dbReference>
<accession>A0ABV9TS51</accession>
<sequence length="284" mass="31867">MPGAHNPTVRGRRLARELHDLRLRANLMPADVGKRLGWSQQKIMRIEKALSKLSPHDLNELLDLYGVSSPQREALLQLSKDAWKRGWWTAYRDIFSGTFLSLEDEATRIRSWEPQLVPGLLQTPDYARSVTKAIRGEDTPELDRRVAARMARRAILSRPHAPALSLVVDEGALRRLHGGGQVMRAQLESLLVDSKRPNIDLRVIAFSAGSHPGLDGSCTILSFDPEIYSDIAYIESSGGDLYLEGEPEVEQARLQFNRLFDLALSPESTQELLSQLIKEVSLEL</sequence>